<dbReference type="Gene3D" id="3.90.180.10">
    <property type="entry name" value="Medium-chain alcohol dehydrogenases, catalytic domain"/>
    <property type="match status" value="1"/>
</dbReference>
<dbReference type="InterPro" id="IPR011032">
    <property type="entry name" value="GroES-like_sf"/>
</dbReference>
<dbReference type="Proteomes" id="UP000322530">
    <property type="component" value="Unassembled WGS sequence"/>
</dbReference>
<proteinExistence type="predicted"/>
<evidence type="ECO:0000313" key="2">
    <source>
        <dbReference type="Proteomes" id="UP000322530"/>
    </source>
</evidence>
<reference evidence="1 2" key="1">
    <citation type="submission" date="2019-01" db="EMBL/GenBank/DDBJ databases">
        <title>Draft genome sequence of Dictyobacter sp. Uno17.</title>
        <authorList>
            <person name="Wang C.M."/>
            <person name="Zheng Y."/>
            <person name="Sakai Y."/>
            <person name="Abe K."/>
            <person name="Yokota A."/>
            <person name="Yabe S."/>
        </authorList>
    </citation>
    <scope>NUCLEOTIDE SEQUENCE [LARGE SCALE GENOMIC DNA]</scope>
    <source>
        <strain evidence="1 2">Uno17</strain>
    </source>
</reference>
<organism evidence="1 2">
    <name type="scientific">Dictyobacter arantiisoli</name>
    <dbReference type="NCBI Taxonomy" id="2014874"/>
    <lineage>
        <taxon>Bacteria</taxon>
        <taxon>Bacillati</taxon>
        <taxon>Chloroflexota</taxon>
        <taxon>Ktedonobacteria</taxon>
        <taxon>Ktedonobacterales</taxon>
        <taxon>Dictyobacteraceae</taxon>
        <taxon>Dictyobacter</taxon>
    </lineage>
</organism>
<keyword evidence="2" id="KW-1185">Reference proteome</keyword>
<dbReference type="RefSeq" id="WP_172631817.1">
    <property type="nucleotide sequence ID" value="NZ_BIXY01000005.1"/>
</dbReference>
<dbReference type="AlphaFoldDB" id="A0A5A5T6L4"/>
<dbReference type="EMBL" id="BIXY01000005">
    <property type="protein sequence ID" value="GCF07008.1"/>
    <property type="molecule type" value="Genomic_DNA"/>
</dbReference>
<gene>
    <name evidence="1" type="ORF">KDI_05720</name>
</gene>
<protein>
    <submittedName>
        <fullName evidence="1">Uncharacterized protein</fullName>
    </submittedName>
</protein>
<accession>A0A5A5T6L4</accession>
<sequence length="47" mass="4943">MEEVEEPQVGPDQVMIEVLAAGAAFGNTVLRSGKAPLPLPFAKYGDV</sequence>
<dbReference type="SUPFAM" id="SSF50129">
    <property type="entry name" value="GroES-like"/>
    <property type="match status" value="1"/>
</dbReference>
<comment type="caution">
    <text evidence="1">The sequence shown here is derived from an EMBL/GenBank/DDBJ whole genome shotgun (WGS) entry which is preliminary data.</text>
</comment>
<name>A0A5A5T6L4_9CHLR</name>
<evidence type="ECO:0000313" key="1">
    <source>
        <dbReference type="EMBL" id="GCF07008.1"/>
    </source>
</evidence>